<reference evidence="3" key="1">
    <citation type="submission" date="2022-01" db="UniProtKB">
        <authorList>
            <consortium name="EnsemblMetazoa"/>
        </authorList>
    </citation>
    <scope>IDENTIFICATION</scope>
</reference>
<proteinExistence type="predicted"/>
<evidence type="ECO:0000256" key="1">
    <source>
        <dbReference type="SAM" id="Phobius"/>
    </source>
</evidence>
<dbReference type="InterPro" id="IPR045860">
    <property type="entry name" value="Snake_toxin-like_sf"/>
</dbReference>
<feature type="transmembrane region" description="Helical" evidence="1">
    <location>
        <begin position="127"/>
        <end position="147"/>
    </location>
</feature>
<dbReference type="GeneID" id="106674281"/>
<dbReference type="OrthoDB" id="8177818at2759"/>
<dbReference type="Gene3D" id="2.10.60.10">
    <property type="entry name" value="CD59"/>
    <property type="match status" value="1"/>
</dbReference>
<dbReference type="RefSeq" id="XP_014262399.1">
    <property type="nucleotide sequence ID" value="XM_014406913.2"/>
</dbReference>
<dbReference type="AlphaFoldDB" id="A0A8I6SJ55"/>
<protein>
    <recommendedName>
        <fullName evidence="5">Protein sleepless</fullName>
    </recommendedName>
</protein>
<keyword evidence="2" id="KW-0732">Signal</keyword>
<accession>A0A8I6SJ55</accession>
<evidence type="ECO:0008006" key="5">
    <source>
        <dbReference type="Google" id="ProtNLM"/>
    </source>
</evidence>
<feature type="chain" id="PRO_5035260317" description="Protein sleepless" evidence="2">
    <location>
        <begin position="27"/>
        <end position="148"/>
    </location>
</feature>
<evidence type="ECO:0000256" key="2">
    <source>
        <dbReference type="SAM" id="SignalP"/>
    </source>
</evidence>
<keyword evidence="1" id="KW-1133">Transmembrane helix</keyword>
<feature type="signal peptide" evidence="2">
    <location>
        <begin position="1"/>
        <end position="26"/>
    </location>
</feature>
<sequence length="148" mass="16326">MNQNMPPIITITLIPIIVAFVQEASGERNLSCYQCVKTTPEPCSEEELLPCPANKDRCVTHITKEPSKGYKIKRECGLYPCMFDDLMMNRGLGLDGCDMQKDELFCLFCCKENGCNSARISAGFDGMLIFAAIIVSTFGAISAVRIVL</sequence>
<dbReference type="OMA" id="FCCKENG"/>
<evidence type="ECO:0000313" key="4">
    <source>
        <dbReference type="Proteomes" id="UP000494040"/>
    </source>
</evidence>
<keyword evidence="4" id="KW-1185">Reference proteome</keyword>
<evidence type="ECO:0000313" key="3">
    <source>
        <dbReference type="EnsemblMetazoa" id="XP_014262399.1"/>
    </source>
</evidence>
<dbReference type="SUPFAM" id="SSF57302">
    <property type="entry name" value="Snake toxin-like"/>
    <property type="match status" value="1"/>
</dbReference>
<keyword evidence="1" id="KW-0472">Membrane</keyword>
<dbReference type="KEGG" id="clec:106674281"/>
<name>A0A8I6SJ55_CIMLE</name>
<organism evidence="3 4">
    <name type="scientific">Cimex lectularius</name>
    <name type="common">Bed bug</name>
    <name type="synonym">Acanthia lectularia</name>
    <dbReference type="NCBI Taxonomy" id="79782"/>
    <lineage>
        <taxon>Eukaryota</taxon>
        <taxon>Metazoa</taxon>
        <taxon>Ecdysozoa</taxon>
        <taxon>Arthropoda</taxon>
        <taxon>Hexapoda</taxon>
        <taxon>Insecta</taxon>
        <taxon>Pterygota</taxon>
        <taxon>Neoptera</taxon>
        <taxon>Paraneoptera</taxon>
        <taxon>Hemiptera</taxon>
        <taxon>Heteroptera</taxon>
        <taxon>Panheteroptera</taxon>
        <taxon>Cimicomorpha</taxon>
        <taxon>Cimicidae</taxon>
        <taxon>Cimex</taxon>
    </lineage>
</organism>
<dbReference type="Proteomes" id="UP000494040">
    <property type="component" value="Unassembled WGS sequence"/>
</dbReference>
<keyword evidence="1" id="KW-0812">Transmembrane</keyword>
<dbReference type="EnsemblMetazoa" id="XM_014406913.2">
    <property type="protein sequence ID" value="XP_014262399.1"/>
    <property type="gene ID" value="LOC106674281"/>
</dbReference>
<dbReference type="CDD" id="cd00117">
    <property type="entry name" value="TFP"/>
    <property type="match status" value="1"/>
</dbReference>